<dbReference type="PANTHER" id="PTHR47074:SF11">
    <property type="entry name" value="REVERSE TRANSCRIPTASE-LIKE PROTEIN"/>
    <property type="match status" value="1"/>
</dbReference>
<dbReference type="EMBL" id="CM000762">
    <property type="protein sequence ID" value="KXG32827.1"/>
    <property type="molecule type" value="Genomic_DNA"/>
</dbReference>
<dbReference type="CDD" id="cd06222">
    <property type="entry name" value="RNase_H_like"/>
    <property type="match status" value="1"/>
</dbReference>
<protein>
    <recommendedName>
        <fullName evidence="1">RNase H type-1 domain-containing protein</fullName>
    </recommendedName>
</protein>
<dbReference type="SUPFAM" id="SSF53098">
    <property type="entry name" value="Ribonuclease H-like"/>
    <property type="match status" value="1"/>
</dbReference>
<dbReference type="GO" id="GO:0003676">
    <property type="term" value="F:nucleic acid binding"/>
    <property type="evidence" value="ECO:0007669"/>
    <property type="project" value="InterPro"/>
</dbReference>
<reference evidence="3" key="2">
    <citation type="journal article" date="2018" name="Plant J.">
        <title>The Sorghum bicolor reference genome: improved assembly, gene annotations, a transcriptome atlas, and signatures of genome organization.</title>
        <authorList>
            <person name="McCormick R.F."/>
            <person name="Truong S.K."/>
            <person name="Sreedasyam A."/>
            <person name="Jenkins J."/>
            <person name="Shu S."/>
            <person name="Sims D."/>
            <person name="Kennedy M."/>
            <person name="Amirebrahimi M."/>
            <person name="Weers B.D."/>
            <person name="McKinley B."/>
            <person name="Mattison A."/>
            <person name="Morishige D.T."/>
            <person name="Grimwood J."/>
            <person name="Schmutz J."/>
            <person name="Mullet J.E."/>
        </authorList>
    </citation>
    <scope>NUCLEOTIDE SEQUENCE [LARGE SCALE GENOMIC DNA]</scope>
    <source>
        <strain evidence="3">cv. BTx623</strain>
    </source>
</reference>
<name>A0A1B6Q4G8_SORBI</name>
<evidence type="ECO:0000259" key="1">
    <source>
        <dbReference type="Pfam" id="PF13456"/>
    </source>
</evidence>
<dbReference type="OMA" id="FRCERAK"/>
<evidence type="ECO:0000313" key="2">
    <source>
        <dbReference type="EMBL" id="KXG32827.1"/>
    </source>
</evidence>
<organism evidence="2 3">
    <name type="scientific">Sorghum bicolor</name>
    <name type="common">Sorghum</name>
    <name type="synonym">Sorghum vulgare</name>
    <dbReference type="NCBI Taxonomy" id="4558"/>
    <lineage>
        <taxon>Eukaryota</taxon>
        <taxon>Viridiplantae</taxon>
        <taxon>Streptophyta</taxon>
        <taxon>Embryophyta</taxon>
        <taxon>Tracheophyta</taxon>
        <taxon>Spermatophyta</taxon>
        <taxon>Magnoliopsida</taxon>
        <taxon>Liliopsida</taxon>
        <taxon>Poales</taxon>
        <taxon>Poaceae</taxon>
        <taxon>PACMAD clade</taxon>
        <taxon>Panicoideae</taxon>
        <taxon>Andropogonodae</taxon>
        <taxon>Andropogoneae</taxon>
        <taxon>Sorghinae</taxon>
        <taxon>Sorghum</taxon>
    </lineage>
</organism>
<dbReference type="AlphaFoldDB" id="A0A1B6Q4G8"/>
<dbReference type="GO" id="GO:0004523">
    <property type="term" value="F:RNA-DNA hybrid ribonuclease activity"/>
    <property type="evidence" value="ECO:0007669"/>
    <property type="project" value="InterPro"/>
</dbReference>
<dbReference type="Proteomes" id="UP000000768">
    <property type="component" value="Chromosome 3"/>
</dbReference>
<feature type="domain" description="RNase H type-1" evidence="1">
    <location>
        <begin position="94"/>
        <end position="169"/>
    </location>
</feature>
<reference evidence="2 3" key="1">
    <citation type="journal article" date="2009" name="Nature">
        <title>The Sorghum bicolor genome and the diversification of grasses.</title>
        <authorList>
            <person name="Paterson A.H."/>
            <person name="Bowers J.E."/>
            <person name="Bruggmann R."/>
            <person name="Dubchak I."/>
            <person name="Grimwood J."/>
            <person name="Gundlach H."/>
            <person name="Haberer G."/>
            <person name="Hellsten U."/>
            <person name="Mitros T."/>
            <person name="Poliakov A."/>
            <person name="Schmutz J."/>
            <person name="Spannagl M."/>
            <person name="Tang H."/>
            <person name="Wang X."/>
            <person name="Wicker T."/>
            <person name="Bharti A.K."/>
            <person name="Chapman J."/>
            <person name="Feltus F.A."/>
            <person name="Gowik U."/>
            <person name="Grigoriev I.V."/>
            <person name="Lyons E."/>
            <person name="Maher C.A."/>
            <person name="Martis M."/>
            <person name="Narechania A."/>
            <person name="Otillar R.P."/>
            <person name="Penning B.W."/>
            <person name="Salamov A.A."/>
            <person name="Wang Y."/>
            <person name="Zhang L."/>
            <person name="Carpita N.C."/>
            <person name="Freeling M."/>
            <person name="Gingle A.R."/>
            <person name="Hash C.T."/>
            <person name="Keller B."/>
            <person name="Klein P."/>
            <person name="Kresovich S."/>
            <person name="McCann M.C."/>
            <person name="Ming R."/>
            <person name="Peterson D.G."/>
            <person name="Mehboob-ur-Rahman"/>
            <person name="Ware D."/>
            <person name="Westhoff P."/>
            <person name="Mayer K.F."/>
            <person name="Messing J."/>
            <person name="Rokhsar D.S."/>
        </authorList>
    </citation>
    <scope>NUCLEOTIDE SEQUENCE [LARGE SCALE GENOMIC DNA]</scope>
    <source>
        <strain evidence="3">cv. BTx623</strain>
    </source>
</reference>
<evidence type="ECO:0000313" key="3">
    <source>
        <dbReference type="Proteomes" id="UP000000768"/>
    </source>
</evidence>
<keyword evidence="3" id="KW-1185">Reference proteome</keyword>
<dbReference type="InterPro" id="IPR044730">
    <property type="entry name" value="RNase_H-like_dom_plant"/>
</dbReference>
<dbReference type="Gene3D" id="3.30.420.10">
    <property type="entry name" value="Ribonuclease H-like superfamily/Ribonuclease H"/>
    <property type="match status" value="1"/>
</dbReference>
<gene>
    <name evidence="2" type="ORF">SORBI_3003G208600</name>
</gene>
<sequence length="170" mass="19238">MCRRLDEDCGHLFFKCKCVKECWRVLNYENVRAMLEGSRNKTNEGKIMATTSEICSSVAYHLMELEKLQNLVPSTKPKQTLKWKPPPCEFYKINIDASFHLSTGVGGWRMIMRNAKGEVLEVGVGHLQHLSSPLHAEASAALQCLERAAHWRMPCVILETDSTTLSDALM</sequence>
<dbReference type="PANTHER" id="PTHR47074">
    <property type="entry name" value="BNAC02G40300D PROTEIN"/>
    <property type="match status" value="1"/>
</dbReference>
<accession>A0A1B6Q4G8</accession>
<dbReference type="InterPro" id="IPR036397">
    <property type="entry name" value="RNaseH_sf"/>
</dbReference>
<dbReference type="InterPro" id="IPR002156">
    <property type="entry name" value="RNaseH_domain"/>
</dbReference>
<dbReference type="Gramene" id="KXG32827">
    <property type="protein sequence ID" value="KXG32827"/>
    <property type="gene ID" value="SORBI_3003G208600"/>
</dbReference>
<dbReference type="InterPro" id="IPR052929">
    <property type="entry name" value="RNase_H-like_EbsB-rel"/>
</dbReference>
<proteinExistence type="predicted"/>
<dbReference type="InterPro" id="IPR012337">
    <property type="entry name" value="RNaseH-like_sf"/>
</dbReference>
<dbReference type="Pfam" id="PF13456">
    <property type="entry name" value="RVT_3"/>
    <property type="match status" value="1"/>
</dbReference>
<dbReference type="InParanoid" id="A0A1B6Q4G8"/>